<name>A0A6M3LX32_9ZZZZ</name>
<proteinExistence type="predicted"/>
<reference evidence="1" key="1">
    <citation type="submission" date="2020-03" db="EMBL/GenBank/DDBJ databases">
        <title>The deep terrestrial virosphere.</title>
        <authorList>
            <person name="Holmfeldt K."/>
            <person name="Nilsson E."/>
            <person name="Simone D."/>
            <person name="Lopez-Fernandez M."/>
            <person name="Wu X."/>
            <person name="de Brujin I."/>
            <person name="Lundin D."/>
            <person name="Andersson A."/>
            <person name="Bertilsson S."/>
            <person name="Dopson M."/>
        </authorList>
    </citation>
    <scope>NUCLEOTIDE SEQUENCE</scope>
    <source>
        <strain evidence="1">MM415B06181</strain>
    </source>
</reference>
<sequence length="73" mass="8548">MAAQVVATDSLYKIMELIHINNYDKWLKEIKKQGISITFIPSRFGKWRALGQDDKGNWLPPTFEEVNSRPRKK</sequence>
<organism evidence="1">
    <name type="scientific">viral metagenome</name>
    <dbReference type="NCBI Taxonomy" id="1070528"/>
    <lineage>
        <taxon>unclassified sequences</taxon>
        <taxon>metagenomes</taxon>
        <taxon>organismal metagenomes</taxon>
    </lineage>
</organism>
<dbReference type="AlphaFoldDB" id="A0A6M3LX32"/>
<protein>
    <submittedName>
        <fullName evidence="1">Uncharacterized protein</fullName>
    </submittedName>
</protein>
<evidence type="ECO:0000313" key="1">
    <source>
        <dbReference type="EMBL" id="QJA97491.1"/>
    </source>
</evidence>
<accession>A0A6M3LX32</accession>
<gene>
    <name evidence="1" type="ORF">MM415B06181_0009</name>
</gene>
<dbReference type="EMBL" id="MT143498">
    <property type="protein sequence ID" value="QJA97491.1"/>
    <property type="molecule type" value="Genomic_DNA"/>
</dbReference>